<dbReference type="HAMAP" id="MF_00171">
    <property type="entry name" value="TruA"/>
    <property type="match status" value="1"/>
</dbReference>
<dbReference type="FunFam" id="3.30.70.580:FF:000001">
    <property type="entry name" value="tRNA pseudouridine synthase A"/>
    <property type="match status" value="1"/>
</dbReference>
<dbReference type="GO" id="GO:0031119">
    <property type="term" value="P:tRNA pseudouridine synthesis"/>
    <property type="evidence" value="ECO:0007669"/>
    <property type="project" value="UniProtKB-UniRule"/>
</dbReference>
<feature type="active site" description="Nucleophile" evidence="4 5">
    <location>
        <position position="52"/>
    </location>
</feature>
<dbReference type="AlphaFoldDB" id="A0A369KHK6"/>
<proteinExistence type="inferred from homology"/>
<keyword evidence="10" id="KW-1185">Reference proteome</keyword>
<dbReference type="PIRSF" id="PIRSF001430">
    <property type="entry name" value="tRNA_psdUrid_synth"/>
    <property type="match status" value="1"/>
</dbReference>
<evidence type="ECO:0000256" key="4">
    <source>
        <dbReference type="HAMAP-Rule" id="MF_00171"/>
    </source>
</evidence>
<dbReference type="InterPro" id="IPR020095">
    <property type="entry name" value="PsdUridine_synth_TruA_C"/>
</dbReference>
<evidence type="ECO:0000256" key="6">
    <source>
        <dbReference type="PIRSR" id="PIRSR001430-2"/>
    </source>
</evidence>
<reference evidence="9 10" key="1">
    <citation type="submission" date="2018-07" db="EMBL/GenBank/DDBJ databases">
        <title>Comparative genomics of the Candidatus Parilichlamydiaceae reveals evidence of convergent evolution and genome reduction in the phylum Chlamydiae.</title>
        <authorList>
            <person name="Taylor-Brown A."/>
            <person name="Polkinghorne A."/>
        </authorList>
    </citation>
    <scope>NUCLEOTIDE SEQUENCE [LARGE SCALE GENOMIC DNA]</scope>
    <source>
        <strain evidence="9 10">Hat2</strain>
    </source>
</reference>
<feature type="domain" description="Pseudouridine synthase I TruA alpha/beta" evidence="8">
    <location>
        <begin position="142"/>
        <end position="249"/>
    </location>
</feature>
<dbReference type="EC" id="5.4.99.12" evidence="4"/>
<dbReference type="Gene3D" id="3.30.70.660">
    <property type="entry name" value="Pseudouridine synthase I, catalytic domain, C-terminal subdomain"/>
    <property type="match status" value="1"/>
</dbReference>
<evidence type="ECO:0000256" key="7">
    <source>
        <dbReference type="RuleBase" id="RU003792"/>
    </source>
</evidence>
<dbReference type="PANTHER" id="PTHR11142:SF0">
    <property type="entry name" value="TRNA PSEUDOURIDINE SYNTHASE-LIKE 1"/>
    <property type="match status" value="1"/>
</dbReference>
<dbReference type="CDD" id="cd02570">
    <property type="entry name" value="PseudoU_synth_EcTruA"/>
    <property type="match status" value="1"/>
</dbReference>
<protein>
    <recommendedName>
        <fullName evidence="4">tRNA pseudouridine synthase A</fullName>
        <ecNumber evidence="4">5.4.99.12</ecNumber>
    </recommendedName>
    <alternativeName>
        <fullName evidence="4">tRNA pseudouridine(38-40) synthase</fullName>
    </alternativeName>
    <alternativeName>
        <fullName evidence="4">tRNA pseudouridylate synthase I</fullName>
    </alternativeName>
    <alternativeName>
        <fullName evidence="4">tRNA-uridine isomerase I</fullName>
    </alternativeName>
</protein>
<organism evidence="9 10">
    <name type="scientific">Candidatus Similichlamydia laticola</name>
    <dbReference type="NCBI Taxonomy" id="2170265"/>
    <lineage>
        <taxon>Bacteria</taxon>
        <taxon>Pseudomonadati</taxon>
        <taxon>Chlamydiota</taxon>
        <taxon>Chlamydiia</taxon>
        <taxon>Parachlamydiales</taxon>
        <taxon>Candidatus Parilichlamydiaceae</taxon>
        <taxon>Candidatus Similichlamydia</taxon>
    </lineage>
</organism>
<dbReference type="SUPFAM" id="SSF55120">
    <property type="entry name" value="Pseudouridine synthase"/>
    <property type="match status" value="1"/>
</dbReference>
<comment type="subunit">
    <text evidence="4">Homodimer.</text>
</comment>
<dbReference type="OrthoDB" id="9811823at2"/>
<dbReference type="InterPro" id="IPR020094">
    <property type="entry name" value="TruA/RsuA/RluB/E/F_N"/>
</dbReference>
<evidence type="ECO:0000256" key="1">
    <source>
        <dbReference type="ARBA" id="ARBA00009375"/>
    </source>
</evidence>
<keyword evidence="3 4" id="KW-0413">Isomerase</keyword>
<comment type="catalytic activity">
    <reaction evidence="4 7">
        <text>uridine(38/39/40) in tRNA = pseudouridine(38/39/40) in tRNA</text>
        <dbReference type="Rhea" id="RHEA:22376"/>
        <dbReference type="Rhea" id="RHEA-COMP:10085"/>
        <dbReference type="Rhea" id="RHEA-COMP:10087"/>
        <dbReference type="ChEBI" id="CHEBI:65314"/>
        <dbReference type="ChEBI" id="CHEBI:65315"/>
        <dbReference type="EC" id="5.4.99.12"/>
    </reaction>
</comment>
<dbReference type="PANTHER" id="PTHR11142">
    <property type="entry name" value="PSEUDOURIDYLATE SYNTHASE"/>
    <property type="match status" value="1"/>
</dbReference>
<name>A0A369KHK6_9BACT</name>
<feature type="binding site" evidence="4 6">
    <location>
        <position position="110"/>
    </location>
    <ligand>
        <name>substrate</name>
    </ligand>
</feature>
<dbReference type="Proteomes" id="UP000253816">
    <property type="component" value="Unassembled WGS sequence"/>
</dbReference>
<dbReference type="Pfam" id="PF01416">
    <property type="entry name" value="PseudoU_synth_1"/>
    <property type="match status" value="2"/>
</dbReference>
<dbReference type="Gene3D" id="3.30.70.580">
    <property type="entry name" value="Pseudouridine synthase I, catalytic domain, N-terminal subdomain"/>
    <property type="match status" value="1"/>
</dbReference>
<evidence type="ECO:0000256" key="5">
    <source>
        <dbReference type="PIRSR" id="PIRSR001430-1"/>
    </source>
</evidence>
<gene>
    <name evidence="4" type="primary">truA</name>
    <name evidence="9" type="ORF">HAT2_00621</name>
</gene>
<dbReference type="NCBIfam" id="TIGR00071">
    <property type="entry name" value="hisT_truA"/>
    <property type="match status" value="1"/>
</dbReference>
<evidence type="ECO:0000256" key="2">
    <source>
        <dbReference type="ARBA" id="ARBA00022694"/>
    </source>
</evidence>
<comment type="caution">
    <text evidence="4">Lacks conserved residue(s) required for the propagation of feature annotation.</text>
</comment>
<evidence type="ECO:0000256" key="3">
    <source>
        <dbReference type="ARBA" id="ARBA00023235"/>
    </source>
</evidence>
<dbReference type="RefSeq" id="WP_114544548.1">
    <property type="nucleotide sequence ID" value="NZ_QQBG01000023.1"/>
</dbReference>
<keyword evidence="2 4" id="KW-0819">tRNA processing</keyword>
<accession>A0A369KHK6</accession>
<comment type="caution">
    <text evidence="9">The sequence shown here is derived from an EMBL/GenBank/DDBJ whole genome shotgun (WGS) entry which is preliminary data.</text>
</comment>
<dbReference type="InterPro" id="IPR020103">
    <property type="entry name" value="PsdUridine_synth_cat_dom_sf"/>
</dbReference>
<dbReference type="InterPro" id="IPR001406">
    <property type="entry name" value="PsdUridine_synth_TruA"/>
</dbReference>
<dbReference type="GO" id="GO:0160147">
    <property type="term" value="F:tRNA pseudouridine(38-40) synthase activity"/>
    <property type="evidence" value="ECO:0007669"/>
    <property type="project" value="UniProtKB-EC"/>
</dbReference>
<dbReference type="EMBL" id="QQBG01000023">
    <property type="protein sequence ID" value="RDB31283.1"/>
    <property type="molecule type" value="Genomic_DNA"/>
</dbReference>
<dbReference type="GO" id="GO:0003723">
    <property type="term" value="F:RNA binding"/>
    <property type="evidence" value="ECO:0007669"/>
    <property type="project" value="InterPro"/>
</dbReference>
<dbReference type="InterPro" id="IPR020097">
    <property type="entry name" value="PsdUridine_synth_TruA_a/b_dom"/>
</dbReference>
<evidence type="ECO:0000313" key="9">
    <source>
        <dbReference type="EMBL" id="RDB31283.1"/>
    </source>
</evidence>
<feature type="domain" description="Pseudouridine synthase I TruA alpha/beta" evidence="8">
    <location>
        <begin position="9"/>
        <end position="104"/>
    </location>
</feature>
<evidence type="ECO:0000313" key="10">
    <source>
        <dbReference type="Proteomes" id="UP000253816"/>
    </source>
</evidence>
<comment type="similarity">
    <text evidence="1 4 7">Belongs to the tRNA pseudouridine synthase TruA family.</text>
</comment>
<comment type="function">
    <text evidence="4">Formation of pseudouridine at positions 38, 39 and 40 in the anticodon stem and loop of transfer RNAs.</text>
</comment>
<sequence>MSRGRLLIAYDGSSTGGWQAQSHGNTVQQRLETALACLLREPIRLFGASRTDRGVHALGQVAHFDHTCPIEPYRFLYSLNGLLPSAIRVLSYGSASSSFHSQYDAQHKTYWYDFHLAPYHLPWTYARRLRVPPLNTDLLKEACALFIGTHNFRAFRNSNHQGKRREPENTIRTLFKLEWHTIPAGMRLIVVGNGFLYKMIRNLVGALLALDKGKVTLSLLEKMLRTGERSAHFVTAPGRGLCLHSVSYEPPLQWIGAEKYQLESWI</sequence>
<evidence type="ECO:0000259" key="8">
    <source>
        <dbReference type="Pfam" id="PF01416"/>
    </source>
</evidence>